<dbReference type="EMBL" id="CAXAMN010000703">
    <property type="protein sequence ID" value="CAK8990208.1"/>
    <property type="molecule type" value="Genomic_DNA"/>
</dbReference>
<gene>
    <name evidence="2" type="ORF">CCMP2556_LOCUS1965</name>
</gene>
<keyword evidence="3" id="KW-1185">Reference proteome</keyword>
<sequence>MNPQDCHLHAKVCNLSALPADKEKEAVLDKRMEHLQADMQLRPKMYLGSQDVASQMDQANELSKAELNNLESKAEAYERAHLDSREPLLILNFEMRCLDVELDALMLNFVWTDLLDDSEWFLEGVSLQLNVTAKC</sequence>
<evidence type="ECO:0000313" key="3">
    <source>
        <dbReference type="Proteomes" id="UP001642484"/>
    </source>
</evidence>
<keyword evidence="1" id="KW-0175">Coiled coil</keyword>
<protein>
    <submittedName>
        <fullName evidence="2">Uncharacterized protein</fullName>
    </submittedName>
</protein>
<evidence type="ECO:0000256" key="1">
    <source>
        <dbReference type="SAM" id="Coils"/>
    </source>
</evidence>
<evidence type="ECO:0000313" key="2">
    <source>
        <dbReference type="EMBL" id="CAK8990208.1"/>
    </source>
</evidence>
<organism evidence="2 3">
    <name type="scientific">Durusdinium trenchii</name>
    <dbReference type="NCBI Taxonomy" id="1381693"/>
    <lineage>
        <taxon>Eukaryota</taxon>
        <taxon>Sar</taxon>
        <taxon>Alveolata</taxon>
        <taxon>Dinophyceae</taxon>
        <taxon>Suessiales</taxon>
        <taxon>Symbiodiniaceae</taxon>
        <taxon>Durusdinium</taxon>
    </lineage>
</organism>
<reference evidence="2 3" key="1">
    <citation type="submission" date="2024-02" db="EMBL/GenBank/DDBJ databases">
        <authorList>
            <person name="Chen Y."/>
            <person name="Shah S."/>
            <person name="Dougan E. K."/>
            <person name="Thang M."/>
            <person name="Chan C."/>
        </authorList>
    </citation>
    <scope>NUCLEOTIDE SEQUENCE [LARGE SCALE GENOMIC DNA]</scope>
</reference>
<dbReference type="Proteomes" id="UP001642484">
    <property type="component" value="Unassembled WGS sequence"/>
</dbReference>
<proteinExistence type="predicted"/>
<feature type="coiled-coil region" evidence="1">
    <location>
        <begin position="53"/>
        <end position="80"/>
    </location>
</feature>
<accession>A0ABP0HIZ8</accession>
<name>A0ABP0HIZ8_9DINO</name>
<comment type="caution">
    <text evidence="2">The sequence shown here is derived from an EMBL/GenBank/DDBJ whole genome shotgun (WGS) entry which is preliminary data.</text>
</comment>